<dbReference type="PANTHER" id="PTHR46588">
    <property type="entry name" value="SERINE/THREONINE/TYROSINE-INTERACTING PROTEIN"/>
    <property type="match status" value="1"/>
</dbReference>
<protein>
    <recommendedName>
        <fullName evidence="7">Protein-serine/threonine phosphatase</fullName>
    </recommendedName>
</protein>
<evidence type="ECO:0008006" key="7">
    <source>
        <dbReference type="Google" id="ProtNLM"/>
    </source>
</evidence>
<dbReference type="AlphaFoldDB" id="A0A0G4EX41"/>
<dbReference type="STRING" id="1169540.A0A0G4EX41"/>
<dbReference type="VEuPathDB" id="CryptoDB:Vbra_13823"/>
<evidence type="ECO:0000313" key="5">
    <source>
        <dbReference type="EMBL" id="CEM03358.1"/>
    </source>
</evidence>
<dbReference type="SMART" id="SM00195">
    <property type="entry name" value="DSPc"/>
    <property type="match status" value="1"/>
</dbReference>
<dbReference type="InterPro" id="IPR020422">
    <property type="entry name" value="TYR_PHOSPHATASE_DUAL_dom"/>
</dbReference>
<feature type="compositionally biased region" description="Low complexity" evidence="2">
    <location>
        <begin position="287"/>
        <end position="302"/>
    </location>
</feature>
<dbReference type="InterPro" id="IPR029021">
    <property type="entry name" value="Prot-tyrosine_phosphatase-like"/>
</dbReference>
<dbReference type="Pfam" id="PF00782">
    <property type="entry name" value="DSPc"/>
    <property type="match status" value="1"/>
</dbReference>
<sequence length="312" mass="34092">MGAPLRWDQLDEAIRRGLLPPDCDWIYTKKREAQEIVPGVFLGPFGAAKDAERLQQLGVTHILIVRAPTEARIIKEKFPERFRYQVLEVHDNSFQNIIKHFGPARDLIKSVLAQRGKILVHGTAGMSRSAALIVAYVMEEFQLTFDMAHHYVLTRRHCITINEGFKNQLREYEMLYRGAGAAQRSQQAAQQAGHCPTHHTSLKRQYAEFLKYHAETVAQEQAQLRVGGQGEGGDDRDEALLEEDGPSAAPPPPMAMAASVSEGTVGMGMDDGMGMGVSMVAQPSAAAAATAPGPTPSSAFAAQNAQNDVVMT</sequence>
<name>A0A0G4EX41_VITBC</name>
<proteinExistence type="inferred from homology"/>
<dbReference type="EMBL" id="CDMY01000339">
    <property type="protein sequence ID" value="CEM03358.1"/>
    <property type="molecule type" value="Genomic_DNA"/>
</dbReference>
<dbReference type="InterPro" id="IPR000387">
    <property type="entry name" value="Tyr_Pase_dom"/>
</dbReference>
<accession>A0A0G4EX41</accession>
<dbReference type="GO" id="GO:0005737">
    <property type="term" value="C:cytoplasm"/>
    <property type="evidence" value="ECO:0007669"/>
    <property type="project" value="TreeGrafter"/>
</dbReference>
<dbReference type="PROSITE" id="PS50056">
    <property type="entry name" value="TYR_PHOSPHATASE_2"/>
    <property type="match status" value="1"/>
</dbReference>
<gene>
    <name evidence="5" type="ORF">Vbra_13823</name>
</gene>
<evidence type="ECO:0000259" key="4">
    <source>
        <dbReference type="PROSITE" id="PS50056"/>
    </source>
</evidence>
<feature type="region of interest" description="Disordered" evidence="2">
    <location>
        <begin position="225"/>
        <end position="253"/>
    </location>
</feature>
<feature type="compositionally biased region" description="Acidic residues" evidence="2">
    <location>
        <begin position="232"/>
        <end position="245"/>
    </location>
</feature>
<dbReference type="GO" id="GO:1990444">
    <property type="term" value="F:F-box domain binding"/>
    <property type="evidence" value="ECO:0007669"/>
    <property type="project" value="TreeGrafter"/>
</dbReference>
<feature type="domain" description="Tyrosine specific protein phosphatases" evidence="4">
    <location>
        <begin position="92"/>
        <end position="156"/>
    </location>
</feature>
<evidence type="ECO:0000313" key="6">
    <source>
        <dbReference type="Proteomes" id="UP000041254"/>
    </source>
</evidence>
<evidence type="ECO:0000259" key="3">
    <source>
        <dbReference type="PROSITE" id="PS50054"/>
    </source>
</evidence>
<dbReference type="PROSITE" id="PS50054">
    <property type="entry name" value="TYR_PHOSPHATASE_DUAL"/>
    <property type="match status" value="1"/>
</dbReference>
<dbReference type="GO" id="GO:0062026">
    <property type="term" value="P:negative regulation of SCF-dependent proteasomal ubiquitin-dependent catabolic process"/>
    <property type="evidence" value="ECO:0007669"/>
    <property type="project" value="TreeGrafter"/>
</dbReference>
<dbReference type="InParanoid" id="A0A0G4EX41"/>
<organism evidence="5 6">
    <name type="scientific">Vitrella brassicaformis (strain CCMP3155)</name>
    <dbReference type="NCBI Taxonomy" id="1169540"/>
    <lineage>
        <taxon>Eukaryota</taxon>
        <taxon>Sar</taxon>
        <taxon>Alveolata</taxon>
        <taxon>Colpodellida</taxon>
        <taxon>Vitrellaceae</taxon>
        <taxon>Vitrella</taxon>
    </lineage>
</organism>
<dbReference type="GO" id="GO:0005654">
    <property type="term" value="C:nucleoplasm"/>
    <property type="evidence" value="ECO:0007669"/>
    <property type="project" value="TreeGrafter"/>
</dbReference>
<comment type="similarity">
    <text evidence="1">Belongs to the protein-tyrosine phosphatase family. Non-receptor class subfamily.</text>
</comment>
<dbReference type="PANTHER" id="PTHR46588:SF1">
    <property type="entry name" value="SERINE_THREONINE_TYROSINE-INTERACTING PROTEIN"/>
    <property type="match status" value="1"/>
</dbReference>
<keyword evidence="6" id="KW-1185">Reference proteome</keyword>
<dbReference type="SUPFAM" id="SSF52799">
    <property type="entry name" value="(Phosphotyrosine protein) phosphatases II"/>
    <property type="match status" value="1"/>
</dbReference>
<dbReference type="OrthoDB" id="10252009at2759"/>
<dbReference type="InterPro" id="IPR000340">
    <property type="entry name" value="Dual-sp_phosphatase_cat-dom"/>
</dbReference>
<feature type="region of interest" description="Disordered" evidence="2">
    <location>
        <begin position="287"/>
        <end position="312"/>
    </location>
</feature>
<feature type="compositionally biased region" description="Polar residues" evidence="2">
    <location>
        <begin position="303"/>
        <end position="312"/>
    </location>
</feature>
<feature type="domain" description="Tyrosine-protein phosphatase" evidence="3">
    <location>
        <begin position="32"/>
        <end position="178"/>
    </location>
</feature>
<dbReference type="Gene3D" id="3.90.190.10">
    <property type="entry name" value="Protein tyrosine phosphatase superfamily"/>
    <property type="match status" value="1"/>
</dbReference>
<dbReference type="GO" id="GO:0070372">
    <property type="term" value="P:regulation of ERK1 and ERK2 cascade"/>
    <property type="evidence" value="ECO:0007669"/>
    <property type="project" value="TreeGrafter"/>
</dbReference>
<evidence type="ECO:0000256" key="1">
    <source>
        <dbReference type="ARBA" id="ARBA00009649"/>
    </source>
</evidence>
<reference evidence="5 6" key="1">
    <citation type="submission" date="2014-11" db="EMBL/GenBank/DDBJ databases">
        <authorList>
            <person name="Zhu J."/>
            <person name="Qi W."/>
            <person name="Song R."/>
        </authorList>
    </citation>
    <scope>NUCLEOTIDE SEQUENCE [LARGE SCALE GENOMIC DNA]</scope>
</reference>
<dbReference type="Proteomes" id="UP000041254">
    <property type="component" value="Unassembled WGS sequence"/>
</dbReference>
<dbReference type="InterPro" id="IPR052449">
    <property type="entry name" value="STYX-Interacting_Phosphatase"/>
</dbReference>
<evidence type="ECO:0000256" key="2">
    <source>
        <dbReference type="SAM" id="MobiDB-lite"/>
    </source>
</evidence>